<accession>A0A0M2PU69</accession>
<reference evidence="1" key="1">
    <citation type="submission" date="2012-04" db="EMBL/GenBank/DDBJ databases">
        <authorList>
            <person name="Borisov I.G."/>
            <person name="Ivanikova N.V."/>
            <person name="Pinevich A.V."/>
        </authorList>
    </citation>
    <scope>NUCLEOTIDE SEQUENCE</scope>
    <source>
        <strain evidence="1">CALU 1027</strain>
    </source>
</reference>
<name>A0A0M2PU69_PROHO</name>
<dbReference type="AlphaFoldDB" id="A0A0M2PU69"/>
<dbReference type="EMBL" id="AJTX02000004">
    <property type="protein sequence ID" value="KKI99669.1"/>
    <property type="molecule type" value="Genomic_DNA"/>
</dbReference>
<proteinExistence type="predicted"/>
<organism evidence="1 2">
    <name type="scientific">Prochlorothrix hollandica PCC 9006 = CALU 1027</name>
    <dbReference type="NCBI Taxonomy" id="317619"/>
    <lineage>
        <taxon>Bacteria</taxon>
        <taxon>Bacillati</taxon>
        <taxon>Cyanobacteriota</taxon>
        <taxon>Cyanophyceae</taxon>
        <taxon>Prochlorotrichales</taxon>
        <taxon>Prochlorotrichaceae</taxon>
        <taxon>Prochlorothrix</taxon>
    </lineage>
</organism>
<sequence>MKIAILVEGATEVAFKEKLRGFLQSRLEGSMPRLTFIPQNGRIPKEEKLRRIVENLLTGNSAYDAVIALTDIYTGTQDFQDASDAKAKMTSWVNNNPQFYPHTALHDFEAWLLPYWTTIQKLAKHNRSSPSGSPETVNHQKPPSYHIKEIFKLGGRQDYNKPIHGKKILEKHDLMIAIQACPELKAFVNQIISLCDESKVIA</sequence>
<evidence type="ECO:0000313" key="1">
    <source>
        <dbReference type="EMBL" id="KKI99669.1"/>
    </source>
</evidence>
<evidence type="ECO:0008006" key="3">
    <source>
        <dbReference type="Google" id="ProtNLM"/>
    </source>
</evidence>
<evidence type="ECO:0000313" key="2">
    <source>
        <dbReference type="Proteomes" id="UP000034681"/>
    </source>
</evidence>
<dbReference type="RefSeq" id="WP_016925462.1">
    <property type="nucleotide sequence ID" value="NZ_KB235933.1"/>
</dbReference>
<dbReference type="STRING" id="317619.GCA_000332315_00171"/>
<dbReference type="OrthoDB" id="495156at2"/>
<dbReference type="Pfam" id="PF14103">
    <property type="entry name" value="DUF4276"/>
    <property type="match status" value="1"/>
</dbReference>
<comment type="caution">
    <text evidence="1">The sequence shown here is derived from an EMBL/GenBank/DDBJ whole genome shotgun (WGS) entry which is preliminary data.</text>
</comment>
<dbReference type="Proteomes" id="UP000034681">
    <property type="component" value="Unassembled WGS sequence"/>
</dbReference>
<dbReference type="InterPro" id="IPR025455">
    <property type="entry name" value="DUF4276"/>
</dbReference>
<protein>
    <recommendedName>
        <fullName evidence="3">DUF4276 family protein</fullName>
    </recommendedName>
</protein>
<gene>
    <name evidence="1" type="ORF">PROH_07180</name>
</gene>
<keyword evidence="2" id="KW-1185">Reference proteome</keyword>